<feature type="region of interest" description="Disordered" evidence="1">
    <location>
        <begin position="199"/>
        <end position="263"/>
    </location>
</feature>
<dbReference type="InterPro" id="IPR012337">
    <property type="entry name" value="RNaseH-like_sf"/>
</dbReference>
<protein>
    <submittedName>
        <fullName evidence="2">Restless-like transposase</fullName>
    </submittedName>
</protein>
<keyword evidence="3" id="KW-1185">Reference proteome</keyword>
<gene>
    <name evidence="2" type="ORF">PG999_009968</name>
</gene>
<reference evidence="2 3" key="1">
    <citation type="submission" date="2023-01" db="EMBL/GenBank/DDBJ databases">
        <title>Analysis of 21 Apiospora genomes using comparative genomics revels a genus with tremendous synthesis potential of carbohydrate active enzymes and secondary metabolites.</title>
        <authorList>
            <person name="Sorensen T."/>
        </authorList>
    </citation>
    <scope>NUCLEOTIDE SEQUENCE [LARGE SCALE GENOMIC DNA]</scope>
    <source>
        <strain evidence="2 3">CBS 117206</strain>
    </source>
</reference>
<feature type="compositionally biased region" description="Acidic residues" evidence="1">
    <location>
        <begin position="213"/>
        <end position="229"/>
    </location>
</feature>
<dbReference type="Proteomes" id="UP001392437">
    <property type="component" value="Unassembled WGS sequence"/>
</dbReference>
<accession>A0AAW0QMD6</accession>
<organism evidence="2 3">
    <name type="scientific">Apiospora kogelbergensis</name>
    <dbReference type="NCBI Taxonomy" id="1337665"/>
    <lineage>
        <taxon>Eukaryota</taxon>
        <taxon>Fungi</taxon>
        <taxon>Dikarya</taxon>
        <taxon>Ascomycota</taxon>
        <taxon>Pezizomycotina</taxon>
        <taxon>Sordariomycetes</taxon>
        <taxon>Xylariomycetidae</taxon>
        <taxon>Amphisphaeriales</taxon>
        <taxon>Apiosporaceae</taxon>
        <taxon>Apiospora</taxon>
    </lineage>
</organism>
<comment type="caution">
    <text evidence="2">The sequence shown here is derived from an EMBL/GenBank/DDBJ whole genome shotgun (WGS) entry which is preliminary data.</text>
</comment>
<sequence>MIRRALELRDCLDILVIKYKAQFIEENISKRTHQLRKSATLPRTCKDENLLSSQDCETLQHVYTFLGFHEDAVKVLEVLVGQVEDGKIAAENFPGSEHFKFGINNAWMKLDSCYNMLDETPIYYAALALHPAFRWRWFEKQWKSRPDWVNNAKRKVQEVWDHEYRDREDGLTRVVPAKGAREEPPRKRQRLYLNGFQQFSEGGRERPTSQDSSENDDPYDSFDFDDEYEVWQQTKDKTDQNPIPAALSNGIGFSHGTVDVGGV</sequence>
<proteinExistence type="predicted"/>
<dbReference type="EMBL" id="JAQQWP010000008">
    <property type="protein sequence ID" value="KAK8106609.1"/>
    <property type="molecule type" value="Genomic_DNA"/>
</dbReference>
<evidence type="ECO:0000256" key="1">
    <source>
        <dbReference type="SAM" id="MobiDB-lite"/>
    </source>
</evidence>
<dbReference type="AlphaFoldDB" id="A0AAW0QMD6"/>
<evidence type="ECO:0000313" key="3">
    <source>
        <dbReference type="Proteomes" id="UP001392437"/>
    </source>
</evidence>
<name>A0AAW0QMD6_9PEZI</name>
<dbReference type="SUPFAM" id="SSF53098">
    <property type="entry name" value="Ribonuclease H-like"/>
    <property type="match status" value="1"/>
</dbReference>
<evidence type="ECO:0000313" key="2">
    <source>
        <dbReference type="EMBL" id="KAK8106609.1"/>
    </source>
</evidence>